<evidence type="ECO:0000313" key="2">
    <source>
        <dbReference type="Proteomes" id="UP000006753"/>
    </source>
</evidence>
<dbReference type="OMA" id="FRYVNHC"/>
<evidence type="ECO:0000313" key="1">
    <source>
        <dbReference type="EMBL" id="EKD17320.1"/>
    </source>
</evidence>
<organism evidence="1 2">
    <name type="scientific">Marssonina brunnea f. sp. multigermtubi (strain MB_m1)</name>
    <name type="common">Marssonina leaf spot fungus</name>
    <dbReference type="NCBI Taxonomy" id="1072389"/>
    <lineage>
        <taxon>Eukaryota</taxon>
        <taxon>Fungi</taxon>
        <taxon>Dikarya</taxon>
        <taxon>Ascomycota</taxon>
        <taxon>Pezizomycotina</taxon>
        <taxon>Leotiomycetes</taxon>
        <taxon>Helotiales</taxon>
        <taxon>Drepanopezizaceae</taxon>
        <taxon>Drepanopeziza</taxon>
    </lineage>
</organism>
<accession>K1WI77</accession>
<dbReference type="AlphaFoldDB" id="K1WI77"/>
<dbReference type="eggNOG" id="ENOG502RG7P">
    <property type="taxonomic scope" value="Eukaryota"/>
</dbReference>
<evidence type="ECO:0008006" key="3">
    <source>
        <dbReference type="Google" id="ProtNLM"/>
    </source>
</evidence>
<dbReference type="OrthoDB" id="5428038at2759"/>
<proteinExistence type="predicted"/>
<protein>
    <recommendedName>
        <fullName evidence="3">Fungal specific transcription factor domain containing protein</fullName>
    </recommendedName>
</protein>
<gene>
    <name evidence="1" type="ORF">MBM_04897</name>
</gene>
<name>K1WI77_MARBU</name>
<keyword evidence="2" id="KW-1185">Reference proteome</keyword>
<sequence length="773" mass="88291">MLPQAPTCRRALQRQVTISSDSQWVSDEALSHAYQRFFAVSKTRKRYGSFIPGPLESRRRIGKRRMTLQSEAPQTPATGLGTLWAVLFGGADRMDWQWQAPTPQDMKAEEAVSSLAKCFRGWRSTAKVAMANPTVPSESTAAAVRMRAWNFKDDFLTFRRALKECTAQNRSTICYDFNQKLKQTLYLGLDSKKTASSVLLLIPGDIRKAFSESEDQANRHCLELCQAIWEGISVCRVMQPTDFDAWIISKMMITLSELNMCQGVQTLADQIWSAVSVHQLERMKPGIARLIDSWAESWSRLAVPDSCKHLLALAEEAVLIVERLALDMQTFLLTTGNTSFSEADLEAARKVLEQAKSAIDRAADAIIRADDFLIPQRQSTWALANALNNLPHWIRKAVIISCSARIANANTASHAPFSTIRNCWLSVVAKVDHVDVTPMLATSWKAFEETNAVAEDVASEVIFDLWVNQGLIERPSLTRVFFEIAAAEKNRRDYSILLFALDAARQNFWSRAMSLFKFIDKLSQEKFVRDTQHTVISDTIRRMRELQMLLPHWVFDTTLEMMATSMATQQNFSNIRETLRSFEKMRINELPLRLHRCPNFIFFLIEERSEKFSTSYFWEQIGIPLYEAMPASSRAKHAFVDQRTTPPLTPATIGIITKMAMLFAFSKQLSSRTAFRNVMQCVVHLRRHHVPITPELTRAIVHAGVTRSILNRRWIPKARVRWMLSLIEMGEGTEVAMNIDDMITVWNQHLSEKFSMQHTILARERNVLRKYLI</sequence>
<dbReference type="Proteomes" id="UP000006753">
    <property type="component" value="Unassembled WGS sequence"/>
</dbReference>
<dbReference type="InParanoid" id="K1WI77"/>
<dbReference type="KEGG" id="mbe:MBM_04897"/>
<reference evidence="1 2" key="1">
    <citation type="journal article" date="2012" name="BMC Genomics">
        <title>Sequencing the genome of Marssonina brunnea reveals fungus-poplar co-evolution.</title>
        <authorList>
            <person name="Zhu S."/>
            <person name="Cao Y.-Z."/>
            <person name="Jiang C."/>
            <person name="Tan B.-Y."/>
            <person name="Wang Z."/>
            <person name="Feng S."/>
            <person name="Zhang L."/>
            <person name="Su X.-H."/>
            <person name="Brejova B."/>
            <person name="Vinar T."/>
            <person name="Xu M."/>
            <person name="Wang M.-X."/>
            <person name="Zhang S.-G."/>
            <person name="Huang M.-R."/>
            <person name="Wu R."/>
            <person name="Zhou Y."/>
        </authorList>
    </citation>
    <scope>NUCLEOTIDE SEQUENCE [LARGE SCALE GENOMIC DNA]</scope>
    <source>
        <strain evidence="1 2">MB_m1</strain>
    </source>
</reference>
<dbReference type="EMBL" id="JH921437">
    <property type="protein sequence ID" value="EKD17320.1"/>
    <property type="molecule type" value="Genomic_DNA"/>
</dbReference>
<dbReference type="HOGENOM" id="CLU_017045_1_0_1"/>